<accession>A0A813GGA7</accession>
<feature type="compositionally biased region" description="Low complexity" evidence="1">
    <location>
        <begin position="458"/>
        <end position="470"/>
    </location>
</feature>
<feature type="region of interest" description="Disordered" evidence="1">
    <location>
        <begin position="326"/>
        <end position="348"/>
    </location>
</feature>
<feature type="region of interest" description="Disordered" evidence="1">
    <location>
        <begin position="445"/>
        <end position="487"/>
    </location>
</feature>
<dbReference type="EMBL" id="CAJNNV010028930">
    <property type="protein sequence ID" value="CAE8626193.1"/>
    <property type="molecule type" value="Genomic_DNA"/>
</dbReference>
<comment type="caution">
    <text evidence="2">The sequence shown here is derived from an EMBL/GenBank/DDBJ whole genome shotgun (WGS) entry which is preliminary data.</text>
</comment>
<proteinExistence type="predicted"/>
<evidence type="ECO:0000313" key="3">
    <source>
        <dbReference type="Proteomes" id="UP000654075"/>
    </source>
</evidence>
<keyword evidence="3" id="KW-1185">Reference proteome</keyword>
<feature type="compositionally biased region" description="Low complexity" evidence="1">
    <location>
        <begin position="504"/>
        <end position="525"/>
    </location>
</feature>
<dbReference type="AlphaFoldDB" id="A0A813GGA7"/>
<feature type="region of interest" description="Disordered" evidence="1">
    <location>
        <begin position="362"/>
        <end position="422"/>
    </location>
</feature>
<organism evidence="2 3">
    <name type="scientific">Polarella glacialis</name>
    <name type="common">Dinoflagellate</name>
    <dbReference type="NCBI Taxonomy" id="89957"/>
    <lineage>
        <taxon>Eukaryota</taxon>
        <taxon>Sar</taxon>
        <taxon>Alveolata</taxon>
        <taxon>Dinophyceae</taxon>
        <taxon>Suessiales</taxon>
        <taxon>Suessiaceae</taxon>
        <taxon>Polarella</taxon>
    </lineage>
</organism>
<protein>
    <submittedName>
        <fullName evidence="2">Uncharacterized protein</fullName>
    </submittedName>
</protein>
<sequence>MSPVAAAKLTAGADFPRIVASADAGAGAGAASAANATRWSAEDAAKRLEVLRLSQALDSLLQRSERQRLAARSFGSWRHCVERARQQRSEAFFDAMGWQLRSAKRRSDLLLTERCENLGPALLKPGRGIQLGAKLGHGRTELSLRPLLLMAPPALLPYAVLAAWQSQVAQARRRGRWLQAVRQNLDGRERREGRSTLIFALRSWGSWASASARGREGADRVEATERPASPGTPCSSWSGCYDRVVACGKSGSPTSCTSPRETAGLSLQIMPSGGVSPESGFQTPHSNAAEWVTLAEVERDRFGGAGTAATAEGTVCDSRDRLGGADRAGTAEGKECDSTSHSDHGRVDKLVDVTQEVLRGRVAEVGTTDASDNLVDTSEPQSAPSSQVVPSLHFSRRAPPPTPAAPACSSRVLPPSMPTTGPGLVKPAPAVHGERLSQAVPVGRVHGERKEDPTPCRANTPATPATGSAPPTMPGVVRPRPTTATIPGRVLPWEKGVAGGNVVGGLQSPSSAQSSGANPSGAASPTAQECQRRRELSPHRGQGVNGHGPPPCWADIDAAHGGAEGGAASVGYPGAQRPAAKRGPERFYYDTSSYTGIARFGPGREGPERKASGVRRGGVPAGPVADQPVPLQVQVQVQVQQSSSSEQRQCSPLMRRQSSPFVRPPSPSSQQPRAARRFSTGGDCSPRNTSPPSQAGGCTFVASSSTAKDSAAECKDDNQN</sequence>
<feature type="compositionally biased region" description="Basic and acidic residues" evidence="1">
    <location>
        <begin position="332"/>
        <end position="348"/>
    </location>
</feature>
<feature type="compositionally biased region" description="Low complexity" evidence="1">
    <location>
        <begin position="378"/>
        <end position="391"/>
    </location>
</feature>
<evidence type="ECO:0000256" key="1">
    <source>
        <dbReference type="SAM" id="MobiDB-lite"/>
    </source>
</evidence>
<feature type="compositionally biased region" description="Basic and acidic residues" evidence="1">
    <location>
        <begin position="445"/>
        <end position="454"/>
    </location>
</feature>
<feature type="region of interest" description="Disordered" evidence="1">
    <location>
        <begin position="501"/>
        <end position="720"/>
    </location>
</feature>
<dbReference type="Proteomes" id="UP000654075">
    <property type="component" value="Unassembled WGS sequence"/>
</dbReference>
<reference evidence="2" key="1">
    <citation type="submission" date="2021-02" db="EMBL/GenBank/DDBJ databases">
        <authorList>
            <person name="Dougan E. K."/>
            <person name="Rhodes N."/>
            <person name="Thang M."/>
            <person name="Chan C."/>
        </authorList>
    </citation>
    <scope>NUCLEOTIDE SEQUENCE</scope>
</reference>
<gene>
    <name evidence="2" type="ORF">PGLA1383_LOCUS43144</name>
</gene>
<feature type="compositionally biased region" description="Basic and acidic residues" evidence="1">
    <location>
        <begin position="710"/>
        <end position="720"/>
    </location>
</feature>
<evidence type="ECO:0000313" key="2">
    <source>
        <dbReference type="EMBL" id="CAE8626193.1"/>
    </source>
</evidence>
<feature type="compositionally biased region" description="Low complexity" evidence="1">
    <location>
        <begin position="621"/>
        <end position="661"/>
    </location>
</feature>
<name>A0A813GGA7_POLGL</name>